<gene>
    <name evidence="1" type="ORF">GPUH_LOCUS19300</name>
</gene>
<evidence type="ECO:0000313" key="1">
    <source>
        <dbReference type="EMBL" id="VDN33555.1"/>
    </source>
</evidence>
<organism evidence="3">
    <name type="scientific">Gongylonema pulchrum</name>
    <dbReference type="NCBI Taxonomy" id="637853"/>
    <lineage>
        <taxon>Eukaryota</taxon>
        <taxon>Metazoa</taxon>
        <taxon>Ecdysozoa</taxon>
        <taxon>Nematoda</taxon>
        <taxon>Chromadorea</taxon>
        <taxon>Rhabditida</taxon>
        <taxon>Spirurina</taxon>
        <taxon>Spiruromorpha</taxon>
        <taxon>Spiruroidea</taxon>
        <taxon>Gongylonematidae</taxon>
        <taxon>Gongylonema</taxon>
    </lineage>
</organism>
<dbReference type="EMBL" id="UYRT01088280">
    <property type="protein sequence ID" value="VDN33555.1"/>
    <property type="molecule type" value="Genomic_DNA"/>
</dbReference>
<dbReference type="GO" id="GO:0005938">
    <property type="term" value="C:cell cortex"/>
    <property type="evidence" value="ECO:0007669"/>
    <property type="project" value="TreeGrafter"/>
</dbReference>
<protein>
    <submittedName>
        <fullName evidence="1 3">Uncharacterized protein</fullName>
    </submittedName>
</protein>
<dbReference type="WBParaSite" id="GPUH_0001932601-mRNA-1">
    <property type="protein sequence ID" value="GPUH_0001932601-mRNA-1"/>
    <property type="gene ID" value="GPUH_0001932601"/>
</dbReference>
<dbReference type="Proteomes" id="UP000271098">
    <property type="component" value="Unassembled WGS sequence"/>
</dbReference>
<dbReference type="OrthoDB" id="6287725at2759"/>
<dbReference type="InterPro" id="IPR039867">
    <property type="entry name" value="Furry/Tao3/Mor2"/>
</dbReference>
<sequence length="226" mass="25147">MMCQYRTQPRKIAISILKEQSWNHDFASASEKIASIETDNCLVNSDRGNEYFRWDPWACALSGYTEHHFLLTQCPTAVFYAWPVVQIRLNACCGFVDPSNPQNENRASLLRTSKSKATVSPLCGESLGQDSYLSLWQKYLVMACALAPPPPDTISSTFSRGFSPTSSVDNDVFRSLASSVRAPRSSSAANTNFFQKVVAMLRWEHMTDIRDSVVLGIGSTNPVAFE</sequence>
<evidence type="ECO:0000313" key="2">
    <source>
        <dbReference type="Proteomes" id="UP000271098"/>
    </source>
</evidence>
<dbReference type="PANTHER" id="PTHR12295">
    <property type="entry name" value="FURRY-RELATED"/>
    <property type="match status" value="1"/>
</dbReference>
<reference evidence="3" key="1">
    <citation type="submission" date="2016-06" db="UniProtKB">
        <authorList>
            <consortium name="WormBaseParasite"/>
        </authorList>
    </citation>
    <scope>IDENTIFICATION</scope>
</reference>
<evidence type="ECO:0000313" key="3">
    <source>
        <dbReference type="WBParaSite" id="GPUH_0001932601-mRNA-1"/>
    </source>
</evidence>
<dbReference type="GO" id="GO:0031175">
    <property type="term" value="P:neuron projection development"/>
    <property type="evidence" value="ECO:0007669"/>
    <property type="project" value="TreeGrafter"/>
</dbReference>
<accession>A0A183EEB0</accession>
<proteinExistence type="predicted"/>
<reference evidence="1 2" key="2">
    <citation type="submission" date="2018-11" db="EMBL/GenBank/DDBJ databases">
        <authorList>
            <consortium name="Pathogen Informatics"/>
        </authorList>
    </citation>
    <scope>NUCLEOTIDE SEQUENCE [LARGE SCALE GENOMIC DNA]</scope>
</reference>
<dbReference type="PANTHER" id="PTHR12295:SF30">
    <property type="entry name" value="PROTEIN FURRY"/>
    <property type="match status" value="1"/>
</dbReference>
<keyword evidence="2" id="KW-1185">Reference proteome</keyword>
<name>A0A183EEB0_9BILA</name>
<dbReference type="AlphaFoldDB" id="A0A183EEB0"/>
<dbReference type="GO" id="GO:0030427">
    <property type="term" value="C:site of polarized growth"/>
    <property type="evidence" value="ECO:0007669"/>
    <property type="project" value="TreeGrafter"/>
</dbReference>
<dbReference type="GO" id="GO:0000902">
    <property type="term" value="P:cell morphogenesis"/>
    <property type="evidence" value="ECO:0007669"/>
    <property type="project" value="InterPro"/>
</dbReference>